<dbReference type="GeneID" id="81590903"/>
<organism evidence="4 5">
    <name type="scientific">Penicillium hordei</name>
    <dbReference type="NCBI Taxonomy" id="40994"/>
    <lineage>
        <taxon>Eukaryota</taxon>
        <taxon>Fungi</taxon>
        <taxon>Dikarya</taxon>
        <taxon>Ascomycota</taxon>
        <taxon>Pezizomycotina</taxon>
        <taxon>Eurotiomycetes</taxon>
        <taxon>Eurotiomycetidae</taxon>
        <taxon>Eurotiales</taxon>
        <taxon>Aspergillaceae</taxon>
        <taxon>Penicillium</taxon>
    </lineage>
</organism>
<reference evidence="4" key="1">
    <citation type="journal article" date="2023" name="IMA Fungus">
        <title>Comparative genomic study of the Penicillium genus elucidates a diverse pangenome and 15 lateral gene transfer events.</title>
        <authorList>
            <person name="Petersen C."/>
            <person name="Sorensen T."/>
            <person name="Nielsen M.R."/>
            <person name="Sondergaard T.E."/>
            <person name="Sorensen J.L."/>
            <person name="Fitzpatrick D.A."/>
            <person name="Frisvad J.C."/>
            <person name="Nielsen K.L."/>
        </authorList>
    </citation>
    <scope>NUCLEOTIDE SEQUENCE</scope>
    <source>
        <strain evidence="4">IBT 12815</strain>
    </source>
</reference>
<protein>
    <recommendedName>
        <fullName evidence="3">Apple domain-containing protein</fullName>
    </recommendedName>
</protein>
<evidence type="ECO:0000313" key="5">
    <source>
        <dbReference type="Proteomes" id="UP001213799"/>
    </source>
</evidence>
<feature type="region of interest" description="Disordered" evidence="1">
    <location>
        <begin position="27"/>
        <end position="156"/>
    </location>
</feature>
<dbReference type="SUPFAM" id="SSF57414">
    <property type="entry name" value="Hairpin loop containing domain-like"/>
    <property type="match status" value="2"/>
</dbReference>
<keyword evidence="5" id="KW-1185">Reference proteome</keyword>
<gene>
    <name evidence="4" type="ORF">N7537_009607</name>
</gene>
<evidence type="ECO:0000256" key="2">
    <source>
        <dbReference type="SAM" id="SignalP"/>
    </source>
</evidence>
<dbReference type="RefSeq" id="XP_056749329.1">
    <property type="nucleotide sequence ID" value="XM_056900661.1"/>
</dbReference>
<dbReference type="Pfam" id="PF00024">
    <property type="entry name" value="PAN_1"/>
    <property type="match status" value="2"/>
</dbReference>
<feature type="domain" description="Apple" evidence="3">
    <location>
        <begin position="275"/>
        <end position="366"/>
    </location>
</feature>
<feature type="compositionally biased region" description="Gly residues" evidence="1">
    <location>
        <begin position="70"/>
        <end position="117"/>
    </location>
</feature>
<dbReference type="EMBL" id="JAQJAE010000005">
    <property type="protein sequence ID" value="KAJ5592703.1"/>
    <property type="molecule type" value="Genomic_DNA"/>
</dbReference>
<feature type="chain" id="PRO_5041959723" description="Apple domain-containing protein" evidence="2">
    <location>
        <begin position="21"/>
        <end position="452"/>
    </location>
</feature>
<evidence type="ECO:0000259" key="3">
    <source>
        <dbReference type="PROSITE" id="PS50948"/>
    </source>
</evidence>
<name>A0AAD6DT65_9EURO</name>
<proteinExistence type="predicted"/>
<feature type="compositionally biased region" description="Gly residues" evidence="1">
    <location>
        <begin position="36"/>
        <end position="61"/>
    </location>
</feature>
<evidence type="ECO:0000256" key="1">
    <source>
        <dbReference type="SAM" id="MobiDB-lite"/>
    </source>
</evidence>
<dbReference type="AlphaFoldDB" id="A0AAD6DT65"/>
<feature type="compositionally biased region" description="Polar residues" evidence="1">
    <location>
        <begin position="141"/>
        <end position="156"/>
    </location>
</feature>
<dbReference type="Proteomes" id="UP001213799">
    <property type="component" value="Unassembled WGS sequence"/>
</dbReference>
<comment type="caution">
    <text evidence="4">The sequence shown here is derived from an EMBL/GenBank/DDBJ whole genome shotgun (WGS) entry which is preliminary data.</text>
</comment>
<feature type="signal peptide" evidence="2">
    <location>
        <begin position="1"/>
        <end position="20"/>
    </location>
</feature>
<dbReference type="InterPro" id="IPR003609">
    <property type="entry name" value="Pan_app"/>
</dbReference>
<dbReference type="Gene3D" id="3.50.4.10">
    <property type="entry name" value="Hepatocyte Growth Factor"/>
    <property type="match status" value="1"/>
</dbReference>
<accession>A0AAD6DT65</accession>
<sequence length="452" mass="45592">MKPETTLCLIGAALIGLANAQIKPGLSAGSAVKPSSGGGIQPGIQPGSGGGIQPGSGGGIQPGSSSGIQPGSGGGIQPGSGGGVQPGSGSGIQPGSGGGIQPGSGGGVQPGSGGGIQPGSSSGIQPGSGGGVQPSSGSGNAGSTSPGSWTCSNPRQGYNQSPAITTSISCPSSDGSVYETYDGSWYYLQCCTQSSPNALSVGTPSVSSMEECLKKCSDVPNCETVSFDPSTLYCNLLDYGSFEATSHGSQLYAFSTAPPVTKQPSMTTRRCSTSCPEANGQIYVSPYGETFYMSCGMRHGTAYLNVESVSSLEDCMDLCGASASCSSVDFDQSKNTCYLSNNDSPPTYEASRFASAHSTPADPAQCTNNNQVVNVGNYPFRVMCDHCYQGSSTTATIRGEAKTHEECMNLYTLEADTHIGAHWSKTGGCALIPAGSEIKSNTGCAAAFKPLW</sequence>
<keyword evidence="2" id="KW-0732">Signal</keyword>
<dbReference type="PROSITE" id="PS50948">
    <property type="entry name" value="PAN"/>
    <property type="match status" value="1"/>
</dbReference>
<reference evidence="4" key="2">
    <citation type="submission" date="2023-01" db="EMBL/GenBank/DDBJ databases">
        <authorList>
            <person name="Petersen C."/>
        </authorList>
    </citation>
    <scope>NUCLEOTIDE SEQUENCE</scope>
    <source>
        <strain evidence="4">IBT 12815</strain>
    </source>
</reference>
<evidence type="ECO:0000313" key="4">
    <source>
        <dbReference type="EMBL" id="KAJ5592703.1"/>
    </source>
</evidence>